<accession>A0ABT0FX44</accession>
<sequence>MRTALDSLMMLVRRYRLDGNPLRRRSDRQESALVAGAVLLVLLSVWPAVLAGLATYEAGMAETRVGPGGRQQVTAVLLEDAPAARASFSEAAAQPPQARARWTTPEGVARTGDVVAPGLAASGTQVRIWIDGQGRPATPPKKPLEIRFRGAGMTVFVLLTAAMLAAMGLMTGQWLLDRRRYRHWDTAWAVADKRWHGRQRG</sequence>
<keyword evidence="1" id="KW-0812">Transmembrane</keyword>
<protein>
    <recommendedName>
        <fullName evidence="4">Transmembrane protein</fullName>
    </recommendedName>
</protein>
<name>A0ABT0FX44_9ACTN</name>
<dbReference type="InterPro" id="IPR039708">
    <property type="entry name" value="MT1774/Rv1733c-like"/>
</dbReference>
<organism evidence="2 3">
    <name type="scientific">Actinomadura luzonensis</name>
    <dbReference type="NCBI Taxonomy" id="2805427"/>
    <lineage>
        <taxon>Bacteria</taxon>
        <taxon>Bacillati</taxon>
        <taxon>Actinomycetota</taxon>
        <taxon>Actinomycetes</taxon>
        <taxon>Streptosporangiales</taxon>
        <taxon>Thermomonosporaceae</taxon>
        <taxon>Actinomadura</taxon>
    </lineage>
</organism>
<dbReference type="Proteomes" id="UP001317259">
    <property type="component" value="Unassembled WGS sequence"/>
</dbReference>
<feature type="transmembrane region" description="Helical" evidence="1">
    <location>
        <begin position="151"/>
        <end position="176"/>
    </location>
</feature>
<dbReference type="EMBL" id="JAKRKC020000001">
    <property type="protein sequence ID" value="MCK2216911.1"/>
    <property type="molecule type" value="Genomic_DNA"/>
</dbReference>
<proteinExistence type="predicted"/>
<dbReference type="PANTHER" id="PTHR42305">
    <property type="entry name" value="MEMBRANE PROTEIN RV1733C-RELATED"/>
    <property type="match status" value="1"/>
</dbReference>
<keyword evidence="1" id="KW-1133">Transmembrane helix</keyword>
<keyword evidence="3" id="KW-1185">Reference proteome</keyword>
<evidence type="ECO:0000313" key="3">
    <source>
        <dbReference type="Proteomes" id="UP001317259"/>
    </source>
</evidence>
<dbReference type="PANTHER" id="PTHR42305:SF1">
    <property type="entry name" value="MEMBRANE PROTEIN RV1733C-RELATED"/>
    <property type="match status" value="1"/>
</dbReference>
<dbReference type="RefSeq" id="WP_242383683.1">
    <property type="nucleotide sequence ID" value="NZ_JAKRKC020000001.1"/>
</dbReference>
<comment type="caution">
    <text evidence="2">The sequence shown here is derived from an EMBL/GenBank/DDBJ whole genome shotgun (WGS) entry which is preliminary data.</text>
</comment>
<evidence type="ECO:0000256" key="1">
    <source>
        <dbReference type="SAM" id="Phobius"/>
    </source>
</evidence>
<reference evidence="2 3" key="1">
    <citation type="submission" date="2022-04" db="EMBL/GenBank/DDBJ databases">
        <title>Genome draft of Actinomadura sp. ATCC 31491.</title>
        <authorList>
            <person name="Shi X."/>
            <person name="Du Y."/>
        </authorList>
    </citation>
    <scope>NUCLEOTIDE SEQUENCE [LARGE SCALE GENOMIC DNA]</scope>
    <source>
        <strain evidence="2 3">ATCC 31491</strain>
    </source>
</reference>
<keyword evidence="1" id="KW-0472">Membrane</keyword>
<evidence type="ECO:0000313" key="2">
    <source>
        <dbReference type="EMBL" id="MCK2216911.1"/>
    </source>
</evidence>
<evidence type="ECO:0008006" key="4">
    <source>
        <dbReference type="Google" id="ProtNLM"/>
    </source>
</evidence>
<gene>
    <name evidence="2" type="ORF">MF672_024410</name>
</gene>